<evidence type="ECO:0008006" key="5">
    <source>
        <dbReference type="Google" id="ProtNLM"/>
    </source>
</evidence>
<comment type="caution">
    <text evidence="3">The sequence shown here is derived from an EMBL/GenBank/DDBJ whole genome shotgun (WGS) entry which is preliminary data.</text>
</comment>
<dbReference type="EMBL" id="MLQM01000015">
    <property type="protein sequence ID" value="OHV05569.1"/>
    <property type="molecule type" value="Genomic_DNA"/>
</dbReference>
<sequence length="167" mass="15904">MSRTRNWLVLAAGAAAGLFMTALATSASAAADTAAPSNPAPGLPGLVSQVVTSPASIPQQILQTTTSALTGAPATPATPPPLASASVNLPNPASATGSAPVGQSNLPGVSGVPGIPGTGDLSRMLPVPMPNFGTAPAAPVRAPGATIPGLAAPQAPAISPFPVSGLP</sequence>
<reference evidence="3 4" key="1">
    <citation type="submission" date="2016-10" db="EMBL/GenBank/DDBJ databases">
        <title>Genome sequence of Mycobacterium talmonii.</title>
        <authorList>
            <person name="Greninger A.L."/>
            <person name="Elliott B."/>
            <person name="Vasireddy S."/>
            <person name="Vasireddy R."/>
        </authorList>
    </citation>
    <scope>NUCLEOTIDE SEQUENCE [LARGE SCALE GENOMIC DNA]</scope>
    <source>
        <strain evidence="4">NE-TNMC-100812</strain>
    </source>
</reference>
<evidence type="ECO:0000256" key="2">
    <source>
        <dbReference type="SAM" id="SignalP"/>
    </source>
</evidence>
<evidence type="ECO:0000313" key="3">
    <source>
        <dbReference type="EMBL" id="OHV05569.1"/>
    </source>
</evidence>
<feature type="compositionally biased region" description="Polar residues" evidence="1">
    <location>
        <begin position="87"/>
        <end position="107"/>
    </location>
</feature>
<evidence type="ECO:0000313" key="4">
    <source>
        <dbReference type="Proteomes" id="UP000179734"/>
    </source>
</evidence>
<dbReference type="AlphaFoldDB" id="A0A1S1NQ19"/>
<protein>
    <recommendedName>
        <fullName evidence="5">Exported repetitive protein</fullName>
    </recommendedName>
</protein>
<dbReference type="Proteomes" id="UP000179734">
    <property type="component" value="Unassembled WGS sequence"/>
</dbReference>
<dbReference type="RefSeq" id="WP_071022641.1">
    <property type="nucleotide sequence ID" value="NZ_MLQM01000015.1"/>
</dbReference>
<keyword evidence="4" id="KW-1185">Reference proteome</keyword>
<evidence type="ECO:0000256" key="1">
    <source>
        <dbReference type="SAM" id="MobiDB-lite"/>
    </source>
</evidence>
<name>A0A1S1NQ19_9MYCO</name>
<feature type="region of interest" description="Disordered" evidence="1">
    <location>
        <begin position="66"/>
        <end position="117"/>
    </location>
</feature>
<feature type="chain" id="PRO_5038726390" description="Exported repetitive protein" evidence="2">
    <location>
        <begin position="30"/>
        <end position="167"/>
    </location>
</feature>
<keyword evidence="2" id="KW-0732">Signal</keyword>
<organism evidence="3 4">
    <name type="scientific">Mycobacterium talmoniae</name>
    <dbReference type="NCBI Taxonomy" id="1858794"/>
    <lineage>
        <taxon>Bacteria</taxon>
        <taxon>Bacillati</taxon>
        <taxon>Actinomycetota</taxon>
        <taxon>Actinomycetes</taxon>
        <taxon>Mycobacteriales</taxon>
        <taxon>Mycobacteriaceae</taxon>
        <taxon>Mycobacterium</taxon>
    </lineage>
</organism>
<feature type="compositionally biased region" description="Low complexity" evidence="1">
    <location>
        <begin position="66"/>
        <end position="75"/>
    </location>
</feature>
<accession>A0A1S1NQ19</accession>
<gene>
    <name evidence="3" type="ORF">BKN37_05130</name>
</gene>
<proteinExistence type="predicted"/>
<feature type="signal peptide" evidence="2">
    <location>
        <begin position="1"/>
        <end position="29"/>
    </location>
</feature>